<dbReference type="PANTHER" id="PTHR37813">
    <property type="entry name" value="FELS-2 PROPHAGE PROTEIN"/>
    <property type="match status" value="1"/>
</dbReference>
<keyword evidence="1" id="KW-0812">Transmembrane</keyword>
<keyword evidence="3" id="KW-1185">Reference proteome</keyword>
<evidence type="ECO:0000313" key="3">
    <source>
        <dbReference type="Proteomes" id="UP000074914"/>
    </source>
</evidence>
<sequence length="910" mass="97467">MNDKQLRLQVVFAALDKLTAPLKKIMGESNALGKAIKANSDRLKELNAQQRDVGRFRELSAGVQASSGKLRELQQHIGGLAQKMRETAQPTRAMTREFDAAVKSAGALKRAGLQQSEQLQVLRDRLSGAGIGTDRLSKYERNLRSDIAGANVQLAEQQKRLAAIAGHQQKVVAAGQYAGKLRTTAGNVATAGVGATVAGGAVGAPLVAGLQEAKQYQQEVSQFRSLGIGDAKLKEAINFSKKMNIKGSSEQDNLKMLKEAYSITRDMHHAEEITPLLAKMKFGIESVMMKGGHGGGHGEMAENMFIDLIKTAELRGSLKDMESFKNAVNMATQTYVASGGLVKPEELLNTIKTGGIAAKQLNDKSFYFGLLHSIQETGGFRSGTGLMSAYTNWAQGRTTQQSAEELVGLGIMKKESVLYGKAGHVKKIMPNAMKQAEKYKTDPFAFLLEDIVPKIQAEGKHTDSEIVSRIGELFSSRKGGDLFASMYLERENIKKHMGAAPNAFNVEKLYNEAGNNVTGQENDATAKLANLKLAMGEKILPLYSSAIEIVTKALEGLNGFMDRNPVTAKAMIVGFGVLAGILVVLGPLMLGLAALIGPYAMLHMLFAKMGIAGGVLTPILRGIGSAFLWLGRMLLFVGRAFLMNPIGLAVTAIALAAYLIYQYWEPIKGFFTTLWHGVGNVFNRAWEAIKGFAGGLWADVQQAFAGGIGGVNTLLLNWSPLGLFYQVFAGVLSWFGIELPAKFSDFGLNIMQGLANGITGALGFVKSAISGVSDSVVGWFKEKLGIHSPSRVFAELGDFTMQGLAVGLQRSQDSPLDQVGGLAKRLTQLGAGIAIGATAMPALSFDTRPPMAPRAAGAGTVIQGDTITISITAAPGMDEQAIARAVMLAMEQRDRQKAARRRSSLSDYDN</sequence>
<evidence type="ECO:0000313" key="2">
    <source>
        <dbReference type="EMBL" id="AMP13446.1"/>
    </source>
</evidence>
<proteinExistence type="predicted"/>
<dbReference type="RefSeq" id="WP_062112655.1">
    <property type="nucleotide sequence ID" value="NZ_CP013236.1"/>
</dbReference>
<feature type="transmembrane region" description="Helical" evidence="1">
    <location>
        <begin position="609"/>
        <end position="630"/>
    </location>
</feature>
<feature type="transmembrane region" description="Helical" evidence="1">
    <location>
        <begin position="570"/>
        <end position="597"/>
    </location>
</feature>
<keyword evidence="1" id="KW-1133">Transmembrane helix</keyword>
<feature type="transmembrane region" description="Helical" evidence="1">
    <location>
        <begin position="642"/>
        <end position="664"/>
    </location>
</feature>
<dbReference type="Proteomes" id="UP000074914">
    <property type="component" value="Chromosome"/>
</dbReference>
<organism evidence="2 3">
    <name type="scientific">Collimonas pratensis</name>
    <dbReference type="NCBI Taxonomy" id="279113"/>
    <lineage>
        <taxon>Bacteria</taxon>
        <taxon>Pseudomonadati</taxon>
        <taxon>Pseudomonadota</taxon>
        <taxon>Betaproteobacteria</taxon>
        <taxon>Burkholderiales</taxon>
        <taxon>Oxalobacteraceae</taxon>
        <taxon>Collimonas</taxon>
    </lineage>
</organism>
<keyword evidence="1" id="KW-0472">Membrane</keyword>
<gene>
    <name evidence="2" type="ORF">CPter291_1170</name>
</gene>
<dbReference type="PANTHER" id="PTHR37813:SF1">
    <property type="entry name" value="FELS-2 PROPHAGE PROTEIN"/>
    <property type="match status" value="1"/>
</dbReference>
<protein>
    <submittedName>
        <fullName evidence="2">Bacteriophage tail protein gpT</fullName>
    </submittedName>
</protein>
<name>A0ABM5Z368_9BURK</name>
<dbReference type="EMBL" id="CP013236">
    <property type="protein sequence ID" value="AMP13446.1"/>
    <property type="molecule type" value="Genomic_DNA"/>
</dbReference>
<evidence type="ECO:0000256" key="1">
    <source>
        <dbReference type="SAM" id="Phobius"/>
    </source>
</evidence>
<reference evidence="2 3" key="1">
    <citation type="submission" date="2015-11" db="EMBL/GenBank/DDBJ databases">
        <title>Exploring the genomic traits of fungus-feeding bacterial genus Collimonas.</title>
        <authorList>
            <person name="Song C."/>
            <person name="Schmidt R."/>
            <person name="de Jager V."/>
            <person name="Krzyzanowska D."/>
            <person name="Jongedijk E."/>
            <person name="Cankar K."/>
            <person name="Beekwilder J."/>
            <person name="van Veen A."/>
            <person name="de Boer W."/>
            <person name="van Veen J.A."/>
            <person name="Garbeva P."/>
        </authorList>
    </citation>
    <scope>NUCLEOTIDE SEQUENCE [LARGE SCALE GENOMIC DNA]</scope>
    <source>
        <strain evidence="2 3">Ter291</strain>
    </source>
</reference>
<accession>A0ABM5Z368</accession>